<reference evidence="1" key="1">
    <citation type="journal article" date="2022" name="Int. J. Syst. Evol. Microbiol.">
        <title>Prevotella lacticifex sp. nov., isolated from the rumen of cows.</title>
        <authorList>
            <person name="Shinkai T."/>
            <person name="Ikeyama N."/>
            <person name="Kumagai M."/>
            <person name="Ohmori H."/>
            <person name="Sakamoto M."/>
            <person name="Ohkuma M."/>
            <person name="Mitsumori M."/>
        </authorList>
    </citation>
    <scope>NUCLEOTIDE SEQUENCE</scope>
    <source>
        <strain evidence="1">R5076</strain>
    </source>
</reference>
<evidence type="ECO:0000313" key="2">
    <source>
        <dbReference type="Proteomes" id="UP000825483"/>
    </source>
</evidence>
<sequence length="232" mass="24915">MEQDFNDDVKALASITKFNIQSKTANTKIHIKSFTLVKTDGTEEAVTKAAAGGWGYASPVPTAYADVTYTGQYGGIQIVNADGTAPVYSHETDKDKTYNYTIELNEPLAAPITVELDDATAGFAYFNFEAGAKKLEFTVSDATAVQTAEDGTTTPKDVAKIFLKSMSESGYPFTVSVKGITRTLSGTAGIENINSNAKVDANAPMYNLAGQRVNKSYKGVVIQNGRKFMNNK</sequence>
<dbReference type="AlphaFoldDB" id="A0A9R1CB50"/>
<evidence type="ECO:0000313" key="1">
    <source>
        <dbReference type="EMBL" id="GJG59356.1"/>
    </source>
</evidence>
<name>A0A9R1CB50_9BACT</name>
<dbReference type="EMBL" id="BPUB01000002">
    <property type="protein sequence ID" value="GJG59356.1"/>
    <property type="molecule type" value="Genomic_DNA"/>
</dbReference>
<dbReference type="RefSeq" id="WP_223925619.1">
    <property type="nucleotide sequence ID" value="NZ_BPTU01000001.1"/>
</dbReference>
<proteinExistence type="predicted"/>
<organism evidence="1 2">
    <name type="scientific">Prevotella lacticifex</name>
    <dbReference type="NCBI Taxonomy" id="2854755"/>
    <lineage>
        <taxon>Bacteria</taxon>
        <taxon>Pseudomonadati</taxon>
        <taxon>Bacteroidota</taxon>
        <taxon>Bacteroidia</taxon>
        <taxon>Bacteroidales</taxon>
        <taxon>Prevotellaceae</taxon>
        <taxon>Prevotella</taxon>
    </lineage>
</organism>
<protein>
    <submittedName>
        <fullName evidence="1">Uncharacterized protein</fullName>
    </submittedName>
</protein>
<accession>A0A9R1CB50</accession>
<keyword evidence="2" id="KW-1185">Reference proteome</keyword>
<comment type="caution">
    <text evidence="1">The sequence shown here is derived from an EMBL/GenBank/DDBJ whole genome shotgun (WGS) entry which is preliminary data.</text>
</comment>
<dbReference type="Proteomes" id="UP000825483">
    <property type="component" value="Unassembled WGS sequence"/>
</dbReference>
<gene>
    <name evidence="1" type="ORF">PRLR5076_22070</name>
</gene>
<dbReference type="GeneID" id="72466602"/>